<accession>A0ABR2LZ16</accession>
<dbReference type="PANTHER" id="PTHR12857">
    <property type="entry name" value="CXXC MOTIF CONTAINING ZINC BINDING PROTEIN"/>
    <property type="match status" value="1"/>
</dbReference>
<organism evidence="4 5">
    <name type="scientific">Platanthera guangdongensis</name>
    <dbReference type="NCBI Taxonomy" id="2320717"/>
    <lineage>
        <taxon>Eukaryota</taxon>
        <taxon>Viridiplantae</taxon>
        <taxon>Streptophyta</taxon>
        <taxon>Embryophyta</taxon>
        <taxon>Tracheophyta</taxon>
        <taxon>Spermatophyta</taxon>
        <taxon>Magnoliopsida</taxon>
        <taxon>Liliopsida</taxon>
        <taxon>Asparagales</taxon>
        <taxon>Orchidaceae</taxon>
        <taxon>Orchidoideae</taxon>
        <taxon>Orchideae</taxon>
        <taxon>Orchidinae</taxon>
        <taxon>Platanthera</taxon>
    </lineage>
</organism>
<evidence type="ECO:0000256" key="1">
    <source>
        <dbReference type="ARBA" id="ARBA00007818"/>
    </source>
</evidence>
<dbReference type="Pfam" id="PF05907">
    <property type="entry name" value="CXXC_Zn-b_euk"/>
    <property type="match status" value="1"/>
</dbReference>
<proteinExistence type="inferred from homology"/>
<dbReference type="Proteomes" id="UP001412067">
    <property type="component" value="Unassembled WGS sequence"/>
</dbReference>
<evidence type="ECO:0000256" key="2">
    <source>
        <dbReference type="ARBA" id="ARBA00022723"/>
    </source>
</evidence>
<evidence type="ECO:0008006" key="6">
    <source>
        <dbReference type="Google" id="ProtNLM"/>
    </source>
</evidence>
<comment type="similarity">
    <text evidence="1">Belongs to the UPF0587 family.</text>
</comment>
<dbReference type="InterPro" id="IPR008584">
    <property type="entry name" value="CXXC_Zn-binding_euk"/>
</dbReference>
<evidence type="ECO:0000256" key="3">
    <source>
        <dbReference type="ARBA" id="ARBA00022833"/>
    </source>
</evidence>
<name>A0ABR2LZ16_9ASPA</name>
<protein>
    <recommendedName>
        <fullName evidence="6">CXXC motif containing zinc binding protein</fullName>
    </recommendedName>
</protein>
<sequence length="236" mass="26444">MMHNLTVWRGCGRISVVLTPRQTEPSSPLLLPYSVCNKSILPWSPRSSQIRALIPRLLQMVYYLLSIAADLDNLTDLQPRGGCDDPTYPYYFKVKCEGCGETSLKESCVMISEQVPLPTGKGVAHLVQKCKLCGREGNVQMITGHGQPLTLQQSQREEYCKLMIFDSRGFEPTDFSFADGWKAQSIAGTSFDVDLSTGEFAEYDDKGKHPVGIVNVRAKFSIVRRKDRQGRKDSFI</sequence>
<dbReference type="SUPFAM" id="SSF141678">
    <property type="entry name" value="MAL13P1.257-like"/>
    <property type="match status" value="1"/>
</dbReference>
<comment type="caution">
    <text evidence="4">The sequence shown here is derived from an EMBL/GenBank/DDBJ whole genome shotgun (WGS) entry which is preliminary data.</text>
</comment>
<keyword evidence="5" id="KW-1185">Reference proteome</keyword>
<evidence type="ECO:0000313" key="4">
    <source>
        <dbReference type="EMBL" id="KAK8953628.1"/>
    </source>
</evidence>
<dbReference type="PANTHER" id="PTHR12857:SF0">
    <property type="entry name" value="CXXC MOTIF CONTAINING ZINC BINDING PROTEIN"/>
    <property type="match status" value="1"/>
</dbReference>
<keyword evidence="3" id="KW-0862">Zinc</keyword>
<keyword evidence="2" id="KW-0479">Metal-binding</keyword>
<gene>
    <name evidence="4" type="ORF">KSP40_PGU003403</name>
</gene>
<reference evidence="4 5" key="1">
    <citation type="journal article" date="2022" name="Nat. Plants">
        <title>Genomes of leafy and leafless Platanthera orchids illuminate the evolution of mycoheterotrophy.</title>
        <authorList>
            <person name="Li M.H."/>
            <person name="Liu K.W."/>
            <person name="Li Z."/>
            <person name="Lu H.C."/>
            <person name="Ye Q.L."/>
            <person name="Zhang D."/>
            <person name="Wang J.Y."/>
            <person name="Li Y.F."/>
            <person name="Zhong Z.M."/>
            <person name="Liu X."/>
            <person name="Yu X."/>
            <person name="Liu D.K."/>
            <person name="Tu X.D."/>
            <person name="Liu B."/>
            <person name="Hao Y."/>
            <person name="Liao X.Y."/>
            <person name="Jiang Y.T."/>
            <person name="Sun W.H."/>
            <person name="Chen J."/>
            <person name="Chen Y.Q."/>
            <person name="Ai Y."/>
            <person name="Zhai J.W."/>
            <person name="Wu S.S."/>
            <person name="Zhou Z."/>
            <person name="Hsiao Y.Y."/>
            <person name="Wu W.L."/>
            <person name="Chen Y.Y."/>
            <person name="Lin Y.F."/>
            <person name="Hsu J.L."/>
            <person name="Li C.Y."/>
            <person name="Wang Z.W."/>
            <person name="Zhao X."/>
            <person name="Zhong W.Y."/>
            <person name="Ma X.K."/>
            <person name="Ma L."/>
            <person name="Huang J."/>
            <person name="Chen G.Z."/>
            <person name="Huang M.Z."/>
            <person name="Huang L."/>
            <person name="Peng D.H."/>
            <person name="Luo Y.B."/>
            <person name="Zou S.Q."/>
            <person name="Chen S.P."/>
            <person name="Lan S."/>
            <person name="Tsai W.C."/>
            <person name="Van de Peer Y."/>
            <person name="Liu Z.J."/>
        </authorList>
    </citation>
    <scope>NUCLEOTIDE SEQUENCE [LARGE SCALE GENOMIC DNA]</scope>
    <source>
        <strain evidence="4">Lor288</strain>
    </source>
</reference>
<dbReference type="EMBL" id="JBBWWR010000014">
    <property type="protein sequence ID" value="KAK8953628.1"/>
    <property type="molecule type" value="Genomic_DNA"/>
</dbReference>
<evidence type="ECO:0000313" key="5">
    <source>
        <dbReference type="Proteomes" id="UP001412067"/>
    </source>
</evidence>